<proteinExistence type="predicted"/>
<accession>C0DB29</accession>
<reference evidence="1 2" key="1">
    <citation type="submission" date="2009-01" db="EMBL/GenBank/DDBJ databases">
        <authorList>
            <person name="Fulton L."/>
            <person name="Clifton S."/>
            <person name="Fulton B."/>
            <person name="Xu J."/>
            <person name="Minx P."/>
            <person name="Pepin K.H."/>
            <person name="Johnson M."/>
            <person name="Bhonagiri V."/>
            <person name="Nash W.E."/>
            <person name="Mardis E.R."/>
            <person name="Wilson R.K."/>
        </authorList>
    </citation>
    <scope>NUCLEOTIDE SEQUENCE [LARGE SCALE GENOMIC DNA]</scope>
    <source>
        <strain evidence="1 2">DSM 15981</strain>
    </source>
</reference>
<dbReference type="HOGENOM" id="CLU_3214226_0_0_9"/>
<dbReference type="EMBL" id="ACCJ01000545">
    <property type="protein sequence ID" value="EEG51444.1"/>
    <property type="molecule type" value="Genomic_DNA"/>
</dbReference>
<name>C0DB29_9FIRM</name>
<dbReference type="Proteomes" id="UP000004756">
    <property type="component" value="Unassembled WGS sequence"/>
</dbReference>
<organism evidence="1 2">
    <name type="scientific">[Clostridium] asparagiforme DSM 15981</name>
    <dbReference type="NCBI Taxonomy" id="518636"/>
    <lineage>
        <taxon>Bacteria</taxon>
        <taxon>Bacillati</taxon>
        <taxon>Bacillota</taxon>
        <taxon>Clostridia</taxon>
        <taxon>Lachnospirales</taxon>
        <taxon>Lachnospiraceae</taxon>
        <taxon>Enterocloster</taxon>
    </lineage>
</organism>
<sequence length="44" mass="4982">MKKRTIDEFLAAGALVPAAFESMRCRADGSWLRRDGKRMKRAAL</sequence>
<protein>
    <submittedName>
        <fullName evidence="1">Uncharacterized protein</fullName>
    </submittedName>
</protein>
<reference evidence="1 2" key="2">
    <citation type="submission" date="2009-02" db="EMBL/GenBank/DDBJ databases">
        <title>Draft genome sequence of Clostridium asparagiforme (DSM 15981).</title>
        <authorList>
            <person name="Sudarsanam P."/>
            <person name="Ley R."/>
            <person name="Guruge J."/>
            <person name="Turnbaugh P.J."/>
            <person name="Mahowald M."/>
            <person name="Liep D."/>
            <person name="Gordon J."/>
        </authorList>
    </citation>
    <scope>NUCLEOTIDE SEQUENCE [LARGE SCALE GENOMIC DNA]</scope>
    <source>
        <strain evidence="1 2">DSM 15981</strain>
    </source>
</reference>
<evidence type="ECO:0000313" key="2">
    <source>
        <dbReference type="Proteomes" id="UP000004756"/>
    </source>
</evidence>
<keyword evidence="2" id="KW-1185">Reference proteome</keyword>
<evidence type="ECO:0000313" key="1">
    <source>
        <dbReference type="EMBL" id="EEG51444.1"/>
    </source>
</evidence>
<comment type="caution">
    <text evidence="1">The sequence shown here is derived from an EMBL/GenBank/DDBJ whole genome shotgun (WGS) entry which is preliminary data.</text>
</comment>
<dbReference type="AlphaFoldDB" id="C0DB29"/>
<gene>
    <name evidence="1" type="ORF">CLOSTASPAR_06484</name>
</gene>